<dbReference type="InterPro" id="IPR007372">
    <property type="entry name" value="Lipid/polyisoprenoid-bd_YceI"/>
</dbReference>
<organism evidence="3 5">
    <name type="scientific">Chitinophaga sancti</name>
    <dbReference type="NCBI Taxonomy" id="1004"/>
    <lineage>
        <taxon>Bacteria</taxon>
        <taxon>Pseudomonadati</taxon>
        <taxon>Bacteroidota</taxon>
        <taxon>Chitinophagia</taxon>
        <taxon>Chitinophagales</taxon>
        <taxon>Chitinophagaceae</taxon>
        <taxon>Chitinophaga</taxon>
    </lineage>
</organism>
<reference evidence="4 6" key="2">
    <citation type="submission" date="2023-11" db="EMBL/GenBank/DDBJ databases">
        <title>MicrobeMod: A computational toolkit for identifying prokaryotic methylation and restriction-modification with nanopore sequencing.</title>
        <authorList>
            <person name="Crits-Christoph A."/>
            <person name="Kang S.C."/>
            <person name="Lee H."/>
            <person name="Ostrov N."/>
        </authorList>
    </citation>
    <scope>NUCLEOTIDE SEQUENCE [LARGE SCALE GENOMIC DNA]</scope>
    <source>
        <strain evidence="4 6">ATCC 23090</strain>
    </source>
</reference>
<dbReference type="Proteomes" id="UP000183788">
    <property type="component" value="Unassembled WGS sequence"/>
</dbReference>
<evidence type="ECO:0000256" key="1">
    <source>
        <dbReference type="SAM" id="SignalP"/>
    </source>
</evidence>
<sequence>MKPMYVMALASLFYLPAKAQTFMTRNGKINFYSKTSLEDIRAENRQVVAAIDLGKKTIALTLLQKNFLFEKQLMQDHYNENYIESDKFPKAQFTGTINGNVGTAPGTYKVQISGNLTMHGVTKPVSAPAELELTDGKVTGKADFKVKPSDFDIKIPSLVKDKIASEITVQVVAACTALSK</sequence>
<evidence type="ECO:0000313" key="6">
    <source>
        <dbReference type="Proteomes" id="UP001326715"/>
    </source>
</evidence>
<gene>
    <name evidence="3" type="ORF">SAMN05661012_00095</name>
    <name evidence="4" type="ORF">SR876_31245</name>
</gene>
<dbReference type="EMBL" id="CP140154">
    <property type="protein sequence ID" value="WQG89410.1"/>
    <property type="molecule type" value="Genomic_DNA"/>
</dbReference>
<dbReference type="Gene3D" id="2.40.128.110">
    <property type="entry name" value="Lipid/polyisoprenoid-binding, YceI-like"/>
    <property type="match status" value="1"/>
</dbReference>
<evidence type="ECO:0000313" key="3">
    <source>
        <dbReference type="EMBL" id="SFW12649.1"/>
    </source>
</evidence>
<dbReference type="InterPro" id="IPR036761">
    <property type="entry name" value="TTHA0802/YceI-like_sf"/>
</dbReference>
<dbReference type="SUPFAM" id="SSF101874">
    <property type="entry name" value="YceI-like"/>
    <property type="match status" value="1"/>
</dbReference>
<protein>
    <submittedName>
        <fullName evidence="4">YceI family protein</fullName>
    </submittedName>
    <submittedName>
        <fullName evidence="3">YceI-like domain-containing protein</fullName>
    </submittedName>
</protein>
<keyword evidence="6" id="KW-1185">Reference proteome</keyword>
<dbReference type="EMBL" id="FPIZ01000001">
    <property type="protein sequence ID" value="SFW12649.1"/>
    <property type="molecule type" value="Genomic_DNA"/>
</dbReference>
<name>A0A1K1LP32_9BACT</name>
<evidence type="ECO:0000313" key="4">
    <source>
        <dbReference type="EMBL" id="WQG89410.1"/>
    </source>
</evidence>
<dbReference type="PANTHER" id="PTHR34406:SF1">
    <property type="entry name" value="PROTEIN YCEI"/>
    <property type="match status" value="1"/>
</dbReference>
<dbReference type="SMART" id="SM00867">
    <property type="entry name" value="YceI"/>
    <property type="match status" value="1"/>
</dbReference>
<evidence type="ECO:0000259" key="2">
    <source>
        <dbReference type="SMART" id="SM00867"/>
    </source>
</evidence>
<reference evidence="3 5" key="1">
    <citation type="submission" date="2016-11" db="EMBL/GenBank/DDBJ databases">
        <authorList>
            <person name="Jaros S."/>
            <person name="Januszkiewicz K."/>
            <person name="Wedrychowicz H."/>
        </authorList>
    </citation>
    <scope>NUCLEOTIDE SEQUENCE [LARGE SCALE GENOMIC DNA]</scope>
    <source>
        <strain evidence="3 5">DSM 784</strain>
    </source>
</reference>
<accession>A0A1K1LP32</accession>
<feature type="signal peptide" evidence="1">
    <location>
        <begin position="1"/>
        <end position="19"/>
    </location>
</feature>
<feature type="domain" description="Lipid/polyisoprenoid-binding YceI-like" evidence="2">
    <location>
        <begin position="21"/>
        <end position="176"/>
    </location>
</feature>
<keyword evidence="1" id="KW-0732">Signal</keyword>
<dbReference type="Proteomes" id="UP001326715">
    <property type="component" value="Chromosome"/>
</dbReference>
<dbReference type="Pfam" id="PF04264">
    <property type="entry name" value="YceI"/>
    <property type="match status" value="1"/>
</dbReference>
<proteinExistence type="predicted"/>
<evidence type="ECO:0000313" key="5">
    <source>
        <dbReference type="Proteomes" id="UP000183788"/>
    </source>
</evidence>
<dbReference type="PANTHER" id="PTHR34406">
    <property type="entry name" value="PROTEIN YCEI"/>
    <property type="match status" value="1"/>
</dbReference>
<dbReference type="OrthoDB" id="116832at2"/>
<feature type="chain" id="PRO_5012362868" evidence="1">
    <location>
        <begin position="20"/>
        <end position="180"/>
    </location>
</feature>
<dbReference type="RefSeq" id="WP_072356615.1">
    <property type="nucleotide sequence ID" value="NZ_CBHWAX010000136.1"/>
</dbReference>
<dbReference type="AlphaFoldDB" id="A0A1K1LP32"/>
<dbReference type="STRING" id="1004.SAMN05661012_00095"/>